<evidence type="ECO:0000313" key="2">
    <source>
        <dbReference type="Proteomes" id="UP001642720"/>
    </source>
</evidence>
<sequence length="107" mass="11650">MPNVEARSLSPWWPRAFPHNAPNEASGPPIAWAENRATAVDGGFSGPPGYWRSATACLLLRTEQPSFSHLSPHARFGAFSRGRRVESGREIASFTMAIRVVEGESVS</sequence>
<gene>
    <name evidence="1" type="ORF">CCMA1212_001650</name>
</gene>
<organism evidence="1 2">
    <name type="scientific">Trichoderma ghanense</name>
    <dbReference type="NCBI Taxonomy" id="65468"/>
    <lineage>
        <taxon>Eukaryota</taxon>
        <taxon>Fungi</taxon>
        <taxon>Dikarya</taxon>
        <taxon>Ascomycota</taxon>
        <taxon>Pezizomycotina</taxon>
        <taxon>Sordariomycetes</taxon>
        <taxon>Hypocreomycetidae</taxon>
        <taxon>Hypocreales</taxon>
        <taxon>Hypocreaceae</taxon>
        <taxon>Trichoderma</taxon>
    </lineage>
</organism>
<dbReference type="EMBL" id="PPTA01000002">
    <property type="protein sequence ID" value="TFB06165.1"/>
    <property type="molecule type" value="Genomic_DNA"/>
</dbReference>
<keyword evidence="2" id="KW-1185">Reference proteome</keyword>
<dbReference type="Proteomes" id="UP001642720">
    <property type="component" value="Unassembled WGS sequence"/>
</dbReference>
<comment type="caution">
    <text evidence="1">The sequence shown here is derived from an EMBL/GenBank/DDBJ whole genome shotgun (WGS) entry which is preliminary data.</text>
</comment>
<dbReference type="RefSeq" id="XP_073562366.1">
    <property type="nucleotide sequence ID" value="XM_073699068.1"/>
</dbReference>
<dbReference type="GeneID" id="300573518"/>
<evidence type="ECO:0000313" key="1">
    <source>
        <dbReference type="EMBL" id="TFB06165.1"/>
    </source>
</evidence>
<name>A0ABY2HFR8_9HYPO</name>
<protein>
    <submittedName>
        <fullName evidence="1">Uncharacterized protein</fullName>
    </submittedName>
</protein>
<proteinExistence type="predicted"/>
<reference evidence="1 2" key="1">
    <citation type="submission" date="2018-01" db="EMBL/GenBank/DDBJ databases">
        <title>Genome characterization of the sugarcane-associated fungus Trichoderma ghanense CCMA-1212 and their application in lignocelulose bioconversion.</title>
        <authorList>
            <person name="Steindorff A.S."/>
            <person name="Mendes T.D."/>
            <person name="Vilela E.S.D."/>
            <person name="Rodrigues D.S."/>
            <person name="Formighieri E.F."/>
            <person name="Melo I.S."/>
            <person name="Favaro L.C.L."/>
        </authorList>
    </citation>
    <scope>NUCLEOTIDE SEQUENCE [LARGE SCALE GENOMIC DNA]</scope>
    <source>
        <strain evidence="1 2">CCMA-1212</strain>
    </source>
</reference>
<accession>A0ABY2HFR8</accession>